<evidence type="ECO:0000256" key="8">
    <source>
        <dbReference type="SAM" id="Phobius"/>
    </source>
</evidence>
<evidence type="ECO:0000256" key="4">
    <source>
        <dbReference type="ARBA" id="ARBA00023136"/>
    </source>
</evidence>
<evidence type="ECO:0000256" key="7">
    <source>
        <dbReference type="PROSITE-ProRule" id="PRU00284"/>
    </source>
</evidence>
<evidence type="ECO:0000313" key="11">
    <source>
        <dbReference type="Proteomes" id="UP000315003"/>
    </source>
</evidence>
<dbReference type="PRINTS" id="PR00260">
    <property type="entry name" value="CHEMTRNSDUCR"/>
</dbReference>
<keyword evidence="11" id="KW-1185">Reference proteome</keyword>
<dbReference type="InterPro" id="IPR004089">
    <property type="entry name" value="MCPsignal_dom"/>
</dbReference>
<dbReference type="OrthoDB" id="242546at2"/>
<dbReference type="InterPro" id="IPR029095">
    <property type="entry name" value="NarX-like_N"/>
</dbReference>
<dbReference type="PANTHER" id="PTHR32089">
    <property type="entry name" value="METHYL-ACCEPTING CHEMOTAXIS PROTEIN MCPB"/>
    <property type="match status" value="1"/>
</dbReference>
<dbReference type="PANTHER" id="PTHR32089:SF112">
    <property type="entry name" value="LYSOZYME-LIKE PROTEIN-RELATED"/>
    <property type="match status" value="1"/>
</dbReference>
<dbReference type="Pfam" id="PF00015">
    <property type="entry name" value="MCPsignal"/>
    <property type="match status" value="1"/>
</dbReference>
<dbReference type="GO" id="GO:0007165">
    <property type="term" value="P:signal transduction"/>
    <property type="evidence" value="ECO:0007669"/>
    <property type="project" value="UniProtKB-KW"/>
</dbReference>
<evidence type="ECO:0000256" key="2">
    <source>
        <dbReference type="ARBA" id="ARBA00022692"/>
    </source>
</evidence>
<feature type="transmembrane region" description="Helical" evidence="8">
    <location>
        <begin position="20"/>
        <end position="39"/>
    </location>
</feature>
<keyword evidence="2 8" id="KW-0812">Transmembrane</keyword>
<accession>A0A517T314</accession>
<keyword evidence="5 7" id="KW-0807">Transducer</keyword>
<evidence type="ECO:0000313" key="10">
    <source>
        <dbReference type="EMBL" id="QDT62772.1"/>
    </source>
</evidence>
<dbReference type="InterPro" id="IPR004090">
    <property type="entry name" value="Chemotax_Me-accpt_rcpt"/>
</dbReference>
<evidence type="ECO:0000256" key="1">
    <source>
        <dbReference type="ARBA" id="ARBA00004141"/>
    </source>
</evidence>
<feature type="domain" description="Methyl-accepting transducer" evidence="9">
    <location>
        <begin position="220"/>
        <end position="442"/>
    </location>
</feature>
<dbReference type="SMART" id="SM00283">
    <property type="entry name" value="MA"/>
    <property type="match status" value="1"/>
</dbReference>
<evidence type="ECO:0000259" key="9">
    <source>
        <dbReference type="PROSITE" id="PS50111"/>
    </source>
</evidence>
<evidence type="ECO:0000256" key="5">
    <source>
        <dbReference type="ARBA" id="ARBA00023224"/>
    </source>
</evidence>
<comment type="subcellular location">
    <subcellularLocation>
        <location evidence="1">Membrane</location>
        <topology evidence="1">Multi-pass membrane protein</topology>
    </subcellularLocation>
</comment>
<dbReference type="PROSITE" id="PS50111">
    <property type="entry name" value="CHEMOTAXIS_TRANSDUC_2"/>
    <property type="match status" value="1"/>
</dbReference>
<evidence type="ECO:0000256" key="3">
    <source>
        <dbReference type="ARBA" id="ARBA00022989"/>
    </source>
</evidence>
<keyword evidence="4 8" id="KW-0472">Membrane</keyword>
<dbReference type="RefSeq" id="WP_145277762.1">
    <property type="nucleotide sequence ID" value="NZ_CP036272.1"/>
</dbReference>
<evidence type="ECO:0000256" key="6">
    <source>
        <dbReference type="ARBA" id="ARBA00029447"/>
    </source>
</evidence>
<dbReference type="PROSITE" id="PS51257">
    <property type="entry name" value="PROKAR_LIPOPROTEIN"/>
    <property type="match status" value="1"/>
</dbReference>
<dbReference type="GO" id="GO:0004888">
    <property type="term" value="F:transmembrane signaling receptor activity"/>
    <property type="evidence" value="ECO:0007669"/>
    <property type="project" value="InterPro"/>
</dbReference>
<comment type="similarity">
    <text evidence="6">Belongs to the methyl-accepting chemotaxis (MCP) protein family.</text>
</comment>
<sequence length="478" mass="51465">MNPFKREWFTNVTDSHRLATVPVLFLLGCLTLVGVMYWLSSTQQRTAAAINLAGRQRMLNQRHMKETILSASGAKADIQKTRQLLLDSSVALHEGGDHPFGYIVHESRPMYTQALQDFDQKLDEIIGLSDSYLAASKADPEAAQAILAKMRPKVAETHQAAHHVVNTLADLSKQDTQKGLQIAVGLAICIGLIGGLWAILASRSLTKRVGRVALGLEHLAAVELNMVSEQLRESASSTNSQAAAAATAAGQVRGNVASLTEALSQFEISIREISENVSKAVNIAREANVKTQTTDATIRRLSDNSTSISEVVKAINSVAEQTNLLALNATIEAARAGEAGKGFAVVANEVKELAKQTTKATEDIVEQIERIRCDTDDAVNDIAVVQEVISEINESQDAIAAAIEEQTRMTEGISRDIREVSCGADDIFASVSSVTNAAETTSESSEQTRQKANMILTTASRLLEMVGMKKQSRESIAA</sequence>
<name>A0A517T314_9BACT</name>
<keyword evidence="3 8" id="KW-1133">Transmembrane helix</keyword>
<dbReference type="Gene3D" id="1.10.287.950">
    <property type="entry name" value="Methyl-accepting chemotaxis protein"/>
    <property type="match status" value="1"/>
</dbReference>
<dbReference type="Pfam" id="PF13675">
    <property type="entry name" value="PilJ"/>
    <property type="match status" value="1"/>
</dbReference>
<organism evidence="10 11">
    <name type="scientific">Stieleria bergensis</name>
    <dbReference type="NCBI Taxonomy" id="2528025"/>
    <lineage>
        <taxon>Bacteria</taxon>
        <taxon>Pseudomonadati</taxon>
        <taxon>Planctomycetota</taxon>
        <taxon>Planctomycetia</taxon>
        <taxon>Pirellulales</taxon>
        <taxon>Pirellulaceae</taxon>
        <taxon>Stieleria</taxon>
    </lineage>
</organism>
<feature type="transmembrane region" description="Helical" evidence="8">
    <location>
        <begin position="180"/>
        <end position="200"/>
    </location>
</feature>
<dbReference type="GO" id="GO:0006935">
    <property type="term" value="P:chemotaxis"/>
    <property type="evidence" value="ECO:0007669"/>
    <property type="project" value="InterPro"/>
</dbReference>
<dbReference type="GO" id="GO:0016020">
    <property type="term" value="C:membrane"/>
    <property type="evidence" value="ECO:0007669"/>
    <property type="project" value="UniProtKB-SubCell"/>
</dbReference>
<gene>
    <name evidence="10" type="primary">mcp1_2</name>
    <name evidence="10" type="ORF">SV7mr_53230</name>
</gene>
<dbReference type="Proteomes" id="UP000315003">
    <property type="component" value="Chromosome"/>
</dbReference>
<proteinExistence type="inferred from homology"/>
<dbReference type="EMBL" id="CP036272">
    <property type="protein sequence ID" value="QDT62772.1"/>
    <property type="molecule type" value="Genomic_DNA"/>
</dbReference>
<dbReference type="AlphaFoldDB" id="A0A517T314"/>
<protein>
    <submittedName>
        <fullName evidence="10">Methyl-accepting chemotaxis protein 1</fullName>
    </submittedName>
</protein>
<reference evidence="10 11" key="1">
    <citation type="submission" date="2019-02" db="EMBL/GenBank/DDBJ databases">
        <title>Deep-cultivation of Planctomycetes and their phenomic and genomic characterization uncovers novel biology.</title>
        <authorList>
            <person name="Wiegand S."/>
            <person name="Jogler M."/>
            <person name="Boedeker C."/>
            <person name="Pinto D."/>
            <person name="Vollmers J."/>
            <person name="Rivas-Marin E."/>
            <person name="Kohn T."/>
            <person name="Peeters S.H."/>
            <person name="Heuer A."/>
            <person name="Rast P."/>
            <person name="Oberbeckmann S."/>
            <person name="Bunk B."/>
            <person name="Jeske O."/>
            <person name="Meyerdierks A."/>
            <person name="Storesund J.E."/>
            <person name="Kallscheuer N."/>
            <person name="Luecker S."/>
            <person name="Lage O.M."/>
            <person name="Pohl T."/>
            <person name="Merkel B.J."/>
            <person name="Hornburger P."/>
            <person name="Mueller R.-W."/>
            <person name="Bruemmer F."/>
            <person name="Labrenz M."/>
            <person name="Spormann A.M."/>
            <person name="Op den Camp H."/>
            <person name="Overmann J."/>
            <person name="Amann R."/>
            <person name="Jetten M.S.M."/>
            <person name="Mascher T."/>
            <person name="Medema M.H."/>
            <person name="Devos D.P."/>
            <person name="Kaster A.-K."/>
            <person name="Ovreas L."/>
            <person name="Rohde M."/>
            <person name="Galperin M.Y."/>
            <person name="Jogler C."/>
        </authorList>
    </citation>
    <scope>NUCLEOTIDE SEQUENCE [LARGE SCALE GENOMIC DNA]</scope>
    <source>
        <strain evidence="10 11">SV_7m_r</strain>
    </source>
</reference>
<dbReference type="SUPFAM" id="SSF58104">
    <property type="entry name" value="Methyl-accepting chemotaxis protein (MCP) signaling domain"/>
    <property type="match status" value="1"/>
</dbReference>